<proteinExistence type="predicted"/>
<comment type="caution">
    <text evidence="2">The sequence shown here is derived from an EMBL/GenBank/DDBJ whole genome shotgun (WGS) entry which is preliminary data.</text>
</comment>
<evidence type="ECO:0000256" key="1">
    <source>
        <dbReference type="SAM" id="MobiDB-lite"/>
    </source>
</evidence>
<name>A0ABP0B9C3_9PEZI</name>
<evidence type="ECO:0008006" key="4">
    <source>
        <dbReference type="Google" id="ProtNLM"/>
    </source>
</evidence>
<protein>
    <recommendedName>
        <fullName evidence="4">BTB/POZ domain-containing protein</fullName>
    </recommendedName>
</protein>
<accession>A0ABP0B9C3</accession>
<dbReference type="EMBL" id="CAWUHC010000016">
    <property type="protein sequence ID" value="CAK7215894.1"/>
    <property type="molecule type" value="Genomic_DNA"/>
</dbReference>
<feature type="compositionally biased region" description="Low complexity" evidence="1">
    <location>
        <begin position="56"/>
        <end position="69"/>
    </location>
</feature>
<dbReference type="PANTHER" id="PTHR31758">
    <property type="entry name" value="BTB/POZ DOMAIN-CONTAINING PROTEIN YLR108C"/>
    <property type="match status" value="1"/>
</dbReference>
<evidence type="ECO:0000313" key="3">
    <source>
        <dbReference type="Proteomes" id="UP001642406"/>
    </source>
</evidence>
<feature type="region of interest" description="Disordered" evidence="1">
    <location>
        <begin position="430"/>
        <end position="450"/>
    </location>
</feature>
<evidence type="ECO:0000313" key="2">
    <source>
        <dbReference type="EMBL" id="CAK7215894.1"/>
    </source>
</evidence>
<feature type="region of interest" description="Disordered" evidence="1">
    <location>
        <begin position="1"/>
        <end position="78"/>
    </location>
</feature>
<dbReference type="Proteomes" id="UP001642406">
    <property type="component" value="Unassembled WGS sequence"/>
</dbReference>
<dbReference type="Gene3D" id="3.30.710.10">
    <property type="entry name" value="Potassium Channel Kv1.1, Chain A"/>
    <property type="match status" value="2"/>
</dbReference>
<dbReference type="PANTHER" id="PTHR31758:SF2">
    <property type="entry name" value="BTB_POZ DOMAIN-CONTAINING PROTEIN YLR108C"/>
    <property type="match status" value="1"/>
</dbReference>
<feature type="compositionally biased region" description="Low complexity" evidence="1">
    <location>
        <begin position="12"/>
        <end position="25"/>
    </location>
</feature>
<feature type="region of interest" description="Disordered" evidence="1">
    <location>
        <begin position="469"/>
        <end position="503"/>
    </location>
</feature>
<dbReference type="SUPFAM" id="SSF54695">
    <property type="entry name" value="POZ domain"/>
    <property type="match status" value="1"/>
</dbReference>
<reference evidence="2 3" key="1">
    <citation type="submission" date="2024-01" db="EMBL/GenBank/DDBJ databases">
        <authorList>
            <person name="Allen C."/>
            <person name="Tagirdzhanova G."/>
        </authorList>
    </citation>
    <scope>NUCLEOTIDE SEQUENCE [LARGE SCALE GENOMIC DNA]</scope>
</reference>
<organism evidence="2 3">
    <name type="scientific">Sporothrix bragantina</name>
    <dbReference type="NCBI Taxonomy" id="671064"/>
    <lineage>
        <taxon>Eukaryota</taxon>
        <taxon>Fungi</taxon>
        <taxon>Dikarya</taxon>
        <taxon>Ascomycota</taxon>
        <taxon>Pezizomycotina</taxon>
        <taxon>Sordariomycetes</taxon>
        <taxon>Sordariomycetidae</taxon>
        <taxon>Ophiostomatales</taxon>
        <taxon>Ophiostomataceae</taxon>
        <taxon>Sporothrix</taxon>
    </lineage>
</organism>
<gene>
    <name evidence="2" type="ORF">SBRCBS47491_002631</name>
</gene>
<dbReference type="InterPro" id="IPR011333">
    <property type="entry name" value="SKP1/BTB/POZ_sf"/>
</dbReference>
<sequence length="575" mass="62441">MSSGSQTPRVMSLSSHATPASTAATPGQVPNSNPLAAQLPNFPPSRNGAGPGSGPASGPARAPSTTAAGNPITAPRMSESSVQLAARIPNLLPHERVFPIQIGCELFKLSGASLSSDAPSYFSQYFQCQIKNAENNGEDIGSAIRTLYIDRDPATFRDISLHLQGYHVQPRDGTHFVRLFADAQFYSLPRLISQLYEESIFMSIGHREFQIPRDLFQDPGNLPNYFSLGFAVFFSSPDDLFPGLDREGLIRPPSILPPAVPGRSADTFEELLHLLRGYPVNIRDETHRETLLRDCRYFNFKGLEQKLIPHSLTYNQTRQRQEMALRIEDVLKSGISVAYEPTPPDPLAGWVNYARPFVDDKAAELVLEIGGENTKLHFFPPPGTSLSPIPGGHTGIRAEFFRDTKIRISRLFEVIATKLNLPPTTQPLGLLMSKGGASSQPPSPGNTPLSEDLVRVVLEPETAITLDNRPFALPDVATDDSETPDAIFSPNDAGEQPGPSRKRRRVDYTALSGGSAAVPGGSAGTAWVVKTGQWRLRIQGVKNGKSAIECMLVGVKLDAVSSELARNQQRGFLGG</sequence>
<keyword evidence="3" id="KW-1185">Reference proteome</keyword>